<dbReference type="RefSeq" id="WP_162290665.1">
    <property type="nucleotide sequence ID" value="NZ_JAAFAN010000121.1"/>
</dbReference>
<organism evidence="1 2">
    <name type="scientific">Cellulosimicrobium composti</name>
    <dbReference type="NCBI Taxonomy" id="2672572"/>
    <lineage>
        <taxon>Bacteria</taxon>
        <taxon>Bacillati</taxon>
        <taxon>Actinomycetota</taxon>
        <taxon>Actinomycetes</taxon>
        <taxon>Micrococcales</taxon>
        <taxon>Promicromonosporaceae</taxon>
        <taxon>Cellulosimicrobium</taxon>
    </lineage>
</organism>
<proteinExistence type="predicted"/>
<reference evidence="1 2" key="1">
    <citation type="journal article" date="2021" name="Arch. Microbiol.">
        <title>Cellulosimicrobium fucosivorans sp. nov., isolated from San Elijo Lagoon, contains a fucose metabolic pathway linked to carotenoid production.</title>
        <authorList>
            <person name="Aviles F.A."/>
            <person name="Kyndt J.A."/>
        </authorList>
    </citation>
    <scope>NUCLEOTIDE SEQUENCE [LARGE SCALE GENOMIC DNA]</scope>
    <source>
        <strain evidence="1 2">SE3</strain>
    </source>
</reference>
<accession>A0ABX0BFR3</accession>
<dbReference type="InterPro" id="IPR049886">
    <property type="entry name" value="CFI_box_CTERM_dom"/>
</dbReference>
<name>A0ABX0BFR3_9MICO</name>
<comment type="caution">
    <text evidence="1">The sequence shown here is derived from an EMBL/GenBank/DDBJ whole genome shotgun (WGS) entry which is preliminary data.</text>
</comment>
<evidence type="ECO:0000313" key="2">
    <source>
        <dbReference type="Proteomes" id="UP000471672"/>
    </source>
</evidence>
<dbReference type="Proteomes" id="UP000471672">
    <property type="component" value="Unassembled WGS sequence"/>
</dbReference>
<keyword evidence="2" id="KW-1185">Reference proteome</keyword>
<dbReference type="EMBL" id="JAAFAN010000121">
    <property type="protein sequence ID" value="NDO91469.1"/>
    <property type="molecule type" value="Genomic_DNA"/>
</dbReference>
<gene>
    <name evidence="1" type="ORF">GYH36_18770</name>
</gene>
<protein>
    <submittedName>
        <fullName evidence="1">Uncharacterized protein</fullName>
    </submittedName>
</protein>
<dbReference type="NCBIfam" id="NF041770">
    <property type="entry name" value="CFI_box_CTERM"/>
    <property type="match status" value="1"/>
</dbReference>
<evidence type="ECO:0000313" key="1">
    <source>
        <dbReference type="EMBL" id="NDO91469.1"/>
    </source>
</evidence>
<sequence length="246" mass="27214">MDERKELGQVYRDFYPHIATLRRSSEPVPSDWNGVIDAAVYAKREGHYAASARIIVDTMVDEGVMYTGALSSLYKTLACGDLPVPAFVVLLTAKQIYDQNPAPAMPGVPSTFDDHIDRFKVAMTSEAGLNQYLREISGNPNYQLARPYEAISAEWGTFTKNVISGFGPSKKSGCYIATAVYGSYDAPQVRVLRRFRDERLAATAPGRAFIRAYYAISPPLARHLDSNAPASRTARAVLDRVVRRLT</sequence>